<evidence type="ECO:0000256" key="4">
    <source>
        <dbReference type="ARBA" id="ARBA00022737"/>
    </source>
</evidence>
<evidence type="ECO:0000259" key="8">
    <source>
        <dbReference type="PROSITE" id="PS51202"/>
    </source>
</evidence>
<feature type="transmembrane region" description="Helical" evidence="7">
    <location>
        <begin position="29"/>
        <end position="45"/>
    </location>
</feature>
<evidence type="ECO:0000313" key="9">
    <source>
        <dbReference type="EMBL" id="TWT80941.1"/>
    </source>
</evidence>
<dbReference type="AlphaFoldDB" id="A0A5C5Z281"/>
<name>A0A5C5Z281_9BACT</name>
<dbReference type="InterPro" id="IPR036721">
    <property type="entry name" value="RCK_C_sf"/>
</dbReference>
<dbReference type="InterPro" id="IPR004680">
    <property type="entry name" value="Cit_transptr-like_dom"/>
</dbReference>
<evidence type="ECO:0000256" key="7">
    <source>
        <dbReference type="SAM" id="Phobius"/>
    </source>
</evidence>
<dbReference type="InterPro" id="IPR051679">
    <property type="entry name" value="DASS-Related_Transporters"/>
</dbReference>
<dbReference type="SUPFAM" id="SSF116726">
    <property type="entry name" value="TrkA C-terminal domain-like"/>
    <property type="match status" value="2"/>
</dbReference>
<feature type="transmembrane region" description="Helical" evidence="7">
    <location>
        <begin position="6"/>
        <end position="22"/>
    </location>
</feature>
<keyword evidence="6 7" id="KW-0472">Membrane</keyword>
<dbReference type="GO" id="GO:0008324">
    <property type="term" value="F:monoatomic cation transmembrane transporter activity"/>
    <property type="evidence" value="ECO:0007669"/>
    <property type="project" value="InterPro"/>
</dbReference>
<dbReference type="PANTHER" id="PTHR43652">
    <property type="entry name" value="BASIC AMINO ACID ANTIPORTER YFCC-RELATED"/>
    <property type="match status" value="1"/>
</dbReference>
<dbReference type="InterPro" id="IPR006037">
    <property type="entry name" value="RCK_C"/>
</dbReference>
<dbReference type="GO" id="GO:0005886">
    <property type="term" value="C:plasma membrane"/>
    <property type="evidence" value="ECO:0007669"/>
    <property type="project" value="TreeGrafter"/>
</dbReference>
<accession>A0A5C5Z281</accession>
<keyword evidence="3 7" id="KW-0812">Transmembrane</keyword>
<protein>
    <submittedName>
        <fullName evidence="9">Citrate transporter</fullName>
    </submittedName>
</protein>
<comment type="caution">
    <text evidence="9">The sequence shown here is derived from an EMBL/GenBank/DDBJ whole genome shotgun (WGS) entry which is preliminary data.</text>
</comment>
<gene>
    <name evidence="9" type="ORF">CA13_23880</name>
</gene>
<sequence>MDTWQAWLTVFVAGSLLISLAMRIAATDLLALACLSVLVLAQNITGTTLLPDETQAVAGFANRGLITVALLFAAVAGMEFTGGTELATGWLLNKAKHLRDAQIRLLIPVAGMSAFLNNTPVVAALMPVVNDLSKRISVSNSRLLLPLSYAAILGGMCTVMGTSTNLIVKDTYETATGATIGFFAPAWVGVPATLAGLAYIILFSRWLIPERKPAVSVSEDPRQYTVEMQVEPHGPLVGRTIENAGLRNLPGLYVAEIQREAGVIAAAKPNEILRANDALILVGELDSVVDLRKIRGLTVPDDQARKLEVPAWQRTLVEAVVSSRCALLGKSIREGKFRSHYNAAVVAVARGGRRLSGKIGDVELEVGDVLLLEASPSFLHQRRESRDFYLVSTVANGTVRRPELGWVSLVVMLLMVIAASLTPVSILTASLLAAIAMIGFRCCTTTEARRSIDWSVLIVIGAAIGIGDALERSGAAGAIASGILGIVSGNPYGSLAAILFTTMMCTELITNNAAAILMLSIARQTAAGLGVDEMPFVIAVMIAASASFLTPFGYQTNTMVYGIGGYRFSDYVRFGLPLSLIIFAIAMITIPFFYPFAS</sequence>
<feature type="domain" description="RCK C-terminal" evidence="8">
    <location>
        <begin position="302"/>
        <end position="388"/>
    </location>
</feature>
<keyword evidence="10" id="KW-1185">Reference proteome</keyword>
<dbReference type="Proteomes" id="UP000315010">
    <property type="component" value="Unassembled WGS sequence"/>
</dbReference>
<feature type="transmembrane region" description="Helical" evidence="7">
    <location>
        <begin position="65"/>
        <end position="93"/>
    </location>
</feature>
<dbReference type="Pfam" id="PF03600">
    <property type="entry name" value="CitMHS"/>
    <property type="match status" value="1"/>
</dbReference>
<dbReference type="RefSeq" id="WP_146396309.1">
    <property type="nucleotide sequence ID" value="NZ_SJPJ01000001.1"/>
</dbReference>
<feature type="transmembrane region" description="Helical" evidence="7">
    <location>
        <begin position="180"/>
        <end position="208"/>
    </location>
</feature>
<dbReference type="OrthoDB" id="9765532at2"/>
<dbReference type="Pfam" id="PF02080">
    <property type="entry name" value="TrkA_C"/>
    <property type="match status" value="2"/>
</dbReference>
<evidence type="ECO:0000256" key="6">
    <source>
        <dbReference type="ARBA" id="ARBA00023136"/>
    </source>
</evidence>
<dbReference type="EMBL" id="SJPJ01000001">
    <property type="protein sequence ID" value="TWT80941.1"/>
    <property type="molecule type" value="Genomic_DNA"/>
</dbReference>
<evidence type="ECO:0000313" key="10">
    <source>
        <dbReference type="Proteomes" id="UP000315010"/>
    </source>
</evidence>
<feature type="transmembrane region" description="Helical" evidence="7">
    <location>
        <begin position="105"/>
        <end position="129"/>
    </location>
</feature>
<dbReference type="PROSITE" id="PS51202">
    <property type="entry name" value="RCK_C"/>
    <property type="match status" value="2"/>
</dbReference>
<feature type="domain" description="RCK C-terminal" evidence="8">
    <location>
        <begin position="213"/>
        <end position="297"/>
    </location>
</feature>
<keyword evidence="2" id="KW-0813">Transport</keyword>
<keyword evidence="4" id="KW-0677">Repeat</keyword>
<evidence type="ECO:0000256" key="2">
    <source>
        <dbReference type="ARBA" id="ARBA00022448"/>
    </source>
</evidence>
<feature type="transmembrane region" description="Helical" evidence="7">
    <location>
        <begin position="574"/>
        <end position="594"/>
    </location>
</feature>
<feature type="transmembrane region" description="Helical" evidence="7">
    <location>
        <begin position="406"/>
        <end position="439"/>
    </location>
</feature>
<feature type="transmembrane region" description="Helical" evidence="7">
    <location>
        <begin position="149"/>
        <end position="168"/>
    </location>
</feature>
<evidence type="ECO:0000256" key="1">
    <source>
        <dbReference type="ARBA" id="ARBA00004141"/>
    </source>
</evidence>
<organism evidence="9 10">
    <name type="scientific">Novipirellula herctigrandis</name>
    <dbReference type="NCBI Taxonomy" id="2527986"/>
    <lineage>
        <taxon>Bacteria</taxon>
        <taxon>Pseudomonadati</taxon>
        <taxon>Planctomycetota</taxon>
        <taxon>Planctomycetia</taxon>
        <taxon>Pirellulales</taxon>
        <taxon>Pirellulaceae</taxon>
        <taxon>Novipirellula</taxon>
    </lineage>
</organism>
<dbReference type="PANTHER" id="PTHR43652:SF2">
    <property type="entry name" value="BASIC AMINO ACID ANTIPORTER YFCC-RELATED"/>
    <property type="match status" value="1"/>
</dbReference>
<dbReference type="Gene3D" id="3.30.70.1450">
    <property type="entry name" value="Regulator of K+ conductance, C-terminal domain"/>
    <property type="match status" value="2"/>
</dbReference>
<dbReference type="FunFam" id="3.30.70.1450:FF:000009">
    <property type="entry name" value="SLC13 family permease"/>
    <property type="match status" value="1"/>
</dbReference>
<comment type="subcellular location">
    <subcellularLocation>
        <location evidence="1">Membrane</location>
        <topology evidence="1">Multi-pass membrane protein</topology>
    </subcellularLocation>
</comment>
<feature type="transmembrane region" description="Helical" evidence="7">
    <location>
        <begin position="495"/>
        <end position="522"/>
    </location>
</feature>
<proteinExistence type="predicted"/>
<evidence type="ECO:0000256" key="5">
    <source>
        <dbReference type="ARBA" id="ARBA00022989"/>
    </source>
</evidence>
<dbReference type="GO" id="GO:0006813">
    <property type="term" value="P:potassium ion transport"/>
    <property type="evidence" value="ECO:0007669"/>
    <property type="project" value="InterPro"/>
</dbReference>
<evidence type="ECO:0000256" key="3">
    <source>
        <dbReference type="ARBA" id="ARBA00022692"/>
    </source>
</evidence>
<reference evidence="9 10" key="1">
    <citation type="submission" date="2019-02" db="EMBL/GenBank/DDBJ databases">
        <title>Deep-cultivation of Planctomycetes and their phenomic and genomic characterization uncovers novel biology.</title>
        <authorList>
            <person name="Wiegand S."/>
            <person name="Jogler M."/>
            <person name="Boedeker C."/>
            <person name="Pinto D."/>
            <person name="Vollmers J."/>
            <person name="Rivas-Marin E."/>
            <person name="Kohn T."/>
            <person name="Peeters S.H."/>
            <person name="Heuer A."/>
            <person name="Rast P."/>
            <person name="Oberbeckmann S."/>
            <person name="Bunk B."/>
            <person name="Jeske O."/>
            <person name="Meyerdierks A."/>
            <person name="Storesund J.E."/>
            <person name="Kallscheuer N."/>
            <person name="Luecker S."/>
            <person name="Lage O.M."/>
            <person name="Pohl T."/>
            <person name="Merkel B.J."/>
            <person name="Hornburger P."/>
            <person name="Mueller R.-W."/>
            <person name="Bruemmer F."/>
            <person name="Labrenz M."/>
            <person name="Spormann A.M."/>
            <person name="Op Den Camp H."/>
            <person name="Overmann J."/>
            <person name="Amann R."/>
            <person name="Jetten M.S.M."/>
            <person name="Mascher T."/>
            <person name="Medema M.H."/>
            <person name="Devos D.P."/>
            <person name="Kaster A.-K."/>
            <person name="Ovreas L."/>
            <person name="Rohde M."/>
            <person name="Galperin M.Y."/>
            <person name="Jogler C."/>
        </authorList>
    </citation>
    <scope>NUCLEOTIDE SEQUENCE [LARGE SCALE GENOMIC DNA]</scope>
    <source>
        <strain evidence="9 10">CA13</strain>
    </source>
</reference>
<keyword evidence="5 7" id="KW-1133">Transmembrane helix</keyword>
<feature type="transmembrane region" description="Helical" evidence="7">
    <location>
        <begin position="451"/>
        <end position="470"/>
    </location>
</feature>
<feature type="transmembrane region" description="Helical" evidence="7">
    <location>
        <begin position="534"/>
        <end position="554"/>
    </location>
</feature>